<evidence type="ECO:0000313" key="7">
    <source>
        <dbReference type="EMBL" id="MDQ0317328.1"/>
    </source>
</evidence>
<dbReference type="InterPro" id="IPR036724">
    <property type="entry name" value="Cobalamin-bd_sf"/>
</dbReference>
<dbReference type="InterPro" id="IPR006099">
    <property type="entry name" value="MeMalonylCoA_mutase_a/b_cat"/>
</dbReference>
<evidence type="ECO:0000259" key="6">
    <source>
        <dbReference type="Pfam" id="PF01642"/>
    </source>
</evidence>
<evidence type="ECO:0000256" key="1">
    <source>
        <dbReference type="ARBA" id="ARBA00001922"/>
    </source>
</evidence>
<dbReference type="GO" id="GO:0046872">
    <property type="term" value="F:metal ion binding"/>
    <property type="evidence" value="ECO:0007669"/>
    <property type="project" value="InterPro"/>
</dbReference>
<comment type="similarity">
    <text evidence="2">Belongs to the methylmalonyl-CoA mutase family.</text>
</comment>
<gene>
    <name evidence="7" type="ORF">J2S73_003812</name>
</gene>
<evidence type="ECO:0000256" key="4">
    <source>
        <dbReference type="ARBA" id="ARBA00023235"/>
    </source>
</evidence>
<dbReference type="GO" id="GO:0004494">
    <property type="term" value="F:methylmalonyl-CoA mutase activity"/>
    <property type="evidence" value="ECO:0007669"/>
    <property type="project" value="UniProtKB-EC"/>
</dbReference>
<comment type="caution">
    <text evidence="7">The sequence shown here is derived from an EMBL/GenBank/DDBJ whole genome shotgun (WGS) entry which is preliminary data.</text>
</comment>
<dbReference type="Gene3D" id="3.40.50.280">
    <property type="entry name" value="Cobalamin-binding domain"/>
    <property type="match status" value="1"/>
</dbReference>
<dbReference type="RefSeq" id="WP_306887246.1">
    <property type="nucleotide sequence ID" value="NZ_JAUSUL010000005.1"/>
</dbReference>
<dbReference type="InterPro" id="IPR016176">
    <property type="entry name" value="Cbl-dep_enz_cat"/>
</dbReference>
<protein>
    <submittedName>
        <fullName evidence="7">Methylmalonyl-CoA mutase</fullName>
        <ecNumber evidence="7">5.4.99.2</ecNumber>
    </submittedName>
</protein>
<evidence type="ECO:0000256" key="5">
    <source>
        <dbReference type="ARBA" id="ARBA00023285"/>
    </source>
</evidence>
<dbReference type="PANTHER" id="PTHR48101">
    <property type="entry name" value="METHYLMALONYL-COA MUTASE, MITOCHONDRIAL-RELATED"/>
    <property type="match status" value="1"/>
</dbReference>
<name>A0AAE3VSU1_9HYPH</name>
<dbReference type="SUPFAM" id="SSF52242">
    <property type="entry name" value="Cobalamin (vitamin B12)-binding domain"/>
    <property type="match status" value="1"/>
</dbReference>
<keyword evidence="8" id="KW-1185">Reference proteome</keyword>
<dbReference type="GO" id="GO:0031419">
    <property type="term" value="F:cobalamin binding"/>
    <property type="evidence" value="ECO:0007669"/>
    <property type="project" value="UniProtKB-KW"/>
</dbReference>
<dbReference type="EMBL" id="JAUSUL010000005">
    <property type="protein sequence ID" value="MDQ0317328.1"/>
    <property type="molecule type" value="Genomic_DNA"/>
</dbReference>
<keyword evidence="4 7" id="KW-0413">Isomerase</keyword>
<evidence type="ECO:0000256" key="2">
    <source>
        <dbReference type="ARBA" id="ARBA00008465"/>
    </source>
</evidence>
<comment type="cofactor">
    <cofactor evidence="1">
        <name>adenosylcob(III)alamin</name>
        <dbReference type="ChEBI" id="CHEBI:18408"/>
    </cofactor>
</comment>
<dbReference type="Pfam" id="PF01642">
    <property type="entry name" value="MM_CoA_mutase"/>
    <property type="match status" value="1"/>
</dbReference>
<sequence>MDENSLFSLDEQATETAWRAAVDKALKGRPFDSLVRTTDDGIDLAPLYLPADDARPLGRSVSGPWASSQRIDLPDPADANTAALRELETGATGLTLVLASAPTAYGSGVHISDVASLDRTLEGVALDMAPTRLEAGGAGRGLAGLFCALVDQRGLDPAGVDVHFGLDPLGAMAAAGKLSASWDAVARRSADTTQAIAARGYASPVFLADGRPFHNGGASDAQELASVAASALAYLRAFVDGGLDGDAALRRIGLAVSLDQDQFAGIAKLRALRRIWARLAAECGVPDVPAHIHADTSWRMMTRYDAYTNLLRTTIAAFAAGVGGADSLTVVPFTQAVGLPDAFARRLARNTHTILLEESQAARVLDPAAGSGGAEARTEALAAKAWDLMRDIEKKGGLPAALASGWWQGEIATVRDRRTAAVRKRKLPIVGTSEYPLMPERRVEVLETSDAPATAPGKPVTLPEEGGGAAFAALIEAASGGATLADIGAGSPASGCTSDARPLAPMRLADPFETLRDKAEAVGEPTDRTVMIAGLGPLAENAARSAWVKAAFEAGGLITSAAATLDTPEAAVDAAKTAGVACVCLAGSDERYADMAAETARALKQAGVSSVYLAGKPGEQETALRQAGVDGFLHVGIDLVEALGEVQNRLGIAA</sequence>
<proteinExistence type="inferred from homology"/>
<organism evidence="7 8">
    <name type="scientific">Amorphus orientalis</name>
    <dbReference type="NCBI Taxonomy" id="649198"/>
    <lineage>
        <taxon>Bacteria</taxon>
        <taxon>Pseudomonadati</taxon>
        <taxon>Pseudomonadota</taxon>
        <taxon>Alphaproteobacteria</taxon>
        <taxon>Hyphomicrobiales</taxon>
        <taxon>Amorphaceae</taxon>
        <taxon>Amorphus</taxon>
    </lineage>
</organism>
<dbReference type="Gene3D" id="3.20.20.240">
    <property type="entry name" value="Methylmalonyl-CoA mutase"/>
    <property type="match status" value="1"/>
</dbReference>
<evidence type="ECO:0000313" key="8">
    <source>
        <dbReference type="Proteomes" id="UP001229244"/>
    </source>
</evidence>
<evidence type="ECO:0000256" key="3">
    <source>
        <dbReference type="ARBA" id="ARBA00022628"/>
    </source>
</evidence>
<dbReference type="EC" id="5.4.99.2" evidence="7"/>
<reference evidence="7" key="1">
    <citation type="submission" date="2023-07" db="EMBL/GenBank/DDBJ databases">
        <title>Genomic Encyclopedia of Type Strains, Phase IV (KMG-IV): sequencing the most valuable type-strain genomes for metagenomic binning, comparative biology and taxonomic classification.</title>
        <authorList>
            <person name="Goeker M."/>
        </authorList>
    </citation>
    <scope>NUCLEOTIDE SEQUENCE</scope>
    <source>
        <strain evidence="7">DSM 21202</strain>
    </source>
</reference>
<accession>A0AAE3VSU1</accession>
<dbReference type="Proteomes" id="UP001229244">
    <property type="component" value="Unassembled WGS sequence"/>
</dbReference>
<dbReference type="AlphaFoldDB" id="A0AAE3VSU1"/>
<dbReference type="SUPFAM" id="SSF51703">
    <property type="entry name" value="Cobalamin (vitamin B12)-dependent enzymes"/>
    <property type="match status" value="1"/>
</dbReference>
<feature type="domain" description="Methylmalonyl-CoA mutase alpha/beta chain catalytic" evidence="6">
    <location>
        <begin position="64"/>
        <end position="449"/>
    </location>
</feature>
<keyword evidence="3" id="KW-0846">Cobalamin</keyword>
<dbReference type="PANTHER" id="PTHR48101:SF4">
    <property type="entry name" value="METHYLMALONYL-COA MUTASE, MITOCHONDRIAL"/>
    <property type="match status" value="1"/>
</dbReference>
<keyword evidence="5" id="KW-0170">Cobalt</keyword>